<feature type="region of interest" description="Disordered" evidence="1">
    <location>
        <begin position="641"/>
        <end position="822"/>
    </location>
</feature>
<organism evidence="2 3">
    <name type="scientific">Pisolithus microcarpus 441</name>
    <dbReference type="NCBI Taxonomy" id="765257"/>
    <lineage>
        <taxon>Eukaryota</taxon>
        <taxon>Fungi</taxon>
        <taxon>Dikarya</taxon>
        <taxon>Basidiomycota</taxon>
        <taxon>Agaricomycotina</taxon>
        <taxon>Agaricomycetes</taxon>
        <taxon>Agaricomycetidae</taxon>
        <taxon>Boletales</taxon>
        <taxon>Sclerodermatineae</taxon>
        <taxon>Pisolithaceae</taxon>
        <taxon>Pisolithus</taxon>
    </lineage>
</organism>
<dbReference type="PANTHER" id="PTHR38696:SF1">
    <property type="entry name" value="MEDIATOR OF RNA POLYMERASE II TRANSCRIPTION SUBUNIT 13"/>
    <property type="match status" value="1"/>
</dbReference>
<feature type="region of interest" description="Disordered" evidence="1">
    <location>
        <begin position="275"/>
        <end position="385"/>
    </location>
</feature>
<evidence type="ECO:0000256" key="1">
    <source>
        <dbReference type="SAM" id="MobiDB-lite"/>
    </source>
</evidence>
<feature type="compositionally biased region" description="Polar residues" evidence="1">
    <location>
        <begin position="486"/>
        <end position="507"/>
    </location>
</feature>
<evidence type="ECO:0000313" key="2">
    <source>
        <dbReference type="EMBL" id="KIK28591.1"/>
    </source>
</evidence>
<reference evidence="3" key="2">
    <citation type="submission" date="2015-01" db="EMBL/GenBank/DDBJ databases">
        <title>Evolutionary Origins and Diversification of the Mycorrhizal Mutualists.</title>
        <authorList>
            <consortium name="DOE Joint Genome Institute"/>
            <consortium name="Mycorrhizal Genomics Consortium"/>
            <person name="Kohler A."/>
            <person name="Kuo A."/>
            <person name="Nagy L.G."/>
            <person name="Floudas D."/>
            <person name="Copeland A."/>
            <person name="Barry K.W."/>
            <person name="Cichocki N."/>
            <person name="Veneault-Fourrey C."/>
            <person name="LaButti K."/>
            <person name="Lindquist E.A."/>
            <person name="Lipzen A."/>
            <person name="Lundell T."/>
            <person name="Morin E."/>
            <person name="Murat C."/>
            <person name="Riley R."/>
            <person name="Ohm R."/>
            <person name="Sun H."/>
            <person name="Tunlid A."/>
            <person name="Henrissat B."/>
            <person name="Grigoriev I.V."/>
            <person name="Hibbett D.S."/>
            <person name="Martin F."/>
        </authorList>
    </citation>
    <scope>NUCLEOTIDE SEQUENCE [LARGE SCALE GENOMIC DNA]</scope>
    <source>
        <strain evidence="3">441</strain>
    </source>
</reference>
<feature type="compositionally biased region" description="Polar residues" evidence="1">
    <location>
        <begin position="449"/>
        <end position="472"/>
    </location>
</feature>
<dbReference type="HOGENOM" id="CLU_015890_0_0_1"/>
<accession>A0A0C9ZH83</accession>
<dbReference type="EMBL" id="KN833692">
    <property type="protein sequence ID" value="KIK28591.1"/>
    <property type="molecule type" value="Genomic_DNA"/>
</dbReference>
<reference evidence="2 3" key="1">
    <citation type="submission" date="2014-04" db="EMBL/GenBank/DDBJ databases">
        <authorList>
            <consortium name="DOE Joint Genome Institute"/>
            <person name="Kuo A."/>
            <person name="Kohler A."/>
            <person name="Costa M.D."/>
            <person name="Nagy L.G."/>
            <person name="Floudas D."/>
            <person name="Copeland A."/>
            <person name="Barry K.W."/>
            <person name="Cichocki N."/>
            <person name="Veneault-Fourrey C."/>
            <person name="LaButti K."/>
            <person name="Lindquist E.A."/>
            <person name="Lipzen A."/>
            <person name="Lundell T."/>
            <person name="Morin E."/>
            <person name="Murat C."/>
            <person name="Sun H."/>
            <person name="Tunlid A."/>
            <person name="Henrissat B."/>
            <person name="Grigoriev I.V."/>
            <person name="Hibbett D.S."/>
            <person name="Martin F."/>
            <person name="Nordberg H.P."/>
            <person name="Cantor M.N."/>
            <person name="Hua S.X."/>
        </authorList>
    </citation>
    <scope>NUCLEOTIDE SEQUENCE [LARGE SCALE GENOMIC DNA]</scope>
    <source>
        <strain evidence="2 3">441</strain>
    </source>
</reference>
<dbReference type="AlphaFoldDB" id="A0A0C9ZH83"/>
<dbReference type="OrthoDB" id="3358646at2759"/>
<evidence type="ECO:0000313" key="3">
    <source>
        <dbReference type="Proteomes" id="UP000054018"/>
    </source>
</evidence>
<feature type="compositionally biased region" description="Polar residues" evidence="1">
    <location>
        <begin position="294"/>
        <end position="303"/>
    </location>
</feature>
<feature type="compositionally biased region" description="Basic and acidic residues" evidence="1">
    <location>
        <begin position="813"/>
        <end position="822"/>
    </location>
</feature>
<gene>
    <name evidence="2" type="ORF">PISMIDRAFT_7568</name>
</gene>
<feature type="compositionally biased region" description="Low complexity" evidence="1">
    <location>
        <begin position="733"/>
        <end position="744"/>
    </location>
</feature>
<feature type="compositionally biased region" description="Polar residues" evidence="1">
    <location>
        <begin position="673"/>
        <end position="683"/>
    </location>
</feature>
<feature type="region of interest" description="Disordered" evidence="1">
    <location>
        <begin position="418"/>
        <end position="507"/>
    </location>
</feature>
<feature type="compositionally biased region" description="Polar residues" evidence="1">
    <location>
        <begin position="330"/>
        <end position="358"/>
    </location>
</feature>
<sequence length="822" mass="89494">MQPATSDSGFVPRKEFIRDQRTRSDFSLLAISGSSFIRLYAFSPDVIIDLRRLFNHFYLNAASREDASQNLFEFQLHGKPWASPKSERTERILLDILIVIYKHGYTILSTINYGRERDDRLAISFSRLAASLIVPPHSPIPAGSGSNLSHTTPKNERKMLFAISFVSSTVMRVIYPPLNSTPAILQAVRGSWPRGVVSERKVNETAFEFKLKGYSWFNEDTFATDSLKQILSLLSSLDEHAFSMITSLSFNSHSRVKDLWVFTGPGSGDSYEPYWPESPVSQSGSMLDVRRSNRASTPDQTLNPEPGIIPSSLHRRAATVSQHPPHGYPHSQSTPMSHTRAATETNVTLPSYSPSTPFGSPRAAPGNGIRKPAPRAQVPVSVDLDAHDEDERLRYRTSLASLVPSSCENMTGVGTLHRSRLHSNLSPADASGTTRASDDDDETIHMHQENSQSDASLRRQLNTPQPQSTRSKTPPPFTPHARDPRASTSDTAGVSQVQDHVVTGENTPLLSPGMFRIRDSAFSANSAGTSGSCEVPIKWSGLSRPEGIGDIEEEPDQYHEDSGLQHVSPPPTLPGAWATISDDEQFANGEAFHSEKATVRQRRRSPVRSVHDVDARVTSPEVIHEDAVRKSEAGLVGVISAQPPQPVLSPVSMPSKESLGRTKRASSGPPASPTKTGSRSGSTDRWVLVNLEGKDHMGHMPSPLASPTIPQATDRGRKPSANAASKERGLSPAKAAVASTTASKGTRDKGSGLRRLLSLSLPGKGTEPNDDAQFAASRPQDLTSSSPRKGPVRSGRFRNKLSRFGTGDTPTKPPDRVRVKLD</sequence>
<dbReference type="PANTHER" id="PTHR38696">
    <property type="entry name" value="MEDIATOR OF RNA POLYMERASE II TRANSCRIPTION SUBUNIT 13"/>
    <property type="match status" value="1"/>
</dbReference>
<dbReference type="Proteomes" id="UP000054018">
    <property type="component" value="Unassembled WGS sequence"/>
</dbReference>
<keyword evidence="3" id="KW-1185">Reference proteome</keyword>
<protein>
    <submittedName>
        <fullName evidence="2">Uncharacterized protein</fullName>
    </submittedName>
</protein>
<name>A0A0C9ZH83_9AGAM</name>
<feature type="compositionally biased region" description="Polar residues" evidence="1">
    <location>
        <begin position="422"/>
        <end position="435"/>
    </location>
</feature>
<proteinExistence type="predicted"/>